<dbReference type="AlphaFoldDB" id="A0A2K1KKU7"/>
<evidence type="ECO:0000313" key="3">
    <source>
        <dbReference type="Proteomes" id="UP000006727"/>
    </source>
</evidence>
<accession>A0A2K1KKU7</accession>
<sequence>MLSAITVSFKVEHKTSACFQCGCVVAPLSQRPSECVGTLLFLRSLRCGRP</sequence>
<reference evidence="1 3" key="2">
    <citation type="journal article" date="2018" name="Plant J.">
        <title>The Physcomitrella patens chromosome-scale assembly reveals moss genome structure and evolution.</title>
        <authorList>
            <person name="Lang D."/>
            <person name="Ullrich K.K."/>
            <person name="Murat F."/>
            <person name="Fuchs J."/>
            <person name="Jenkins J."/>
            <person name="Haas F.B."/>
            <person name="Piednoel M."/>
            <person name="Gundlach H."/>
            <person name="Van Bel M."/>
            <person name="Meyberg R."/>
            <person name="Vives C."/>
            <person name="Morata J."/>
            <person name="Symeonidi A."/>
            <person name="Hiss M."/>
            <person name="Muchero W."/>
            <person name="Kamisugi Y."/>
            <person name="Saleh O."/>
            <person name="Blanc G."/>
            <person name="Decker E.L."/>
            <person name="van Gessel N."/>
            <person name="Grimwood J."/>
            <person name="Hayes R.D."/>
            <person name="Graham S.W."/>
            <person name="Gunter L.E."/>
            <person name="McDaniel S.F."/>
            <person name="Hoernstein S.N.W."/>
            <person name="Larsson A."/>
            <person name="Li F.W."/>
            <person name="Perroud P.F."/>
            <person name="Phillips J."/>
            <person name="Ranjan P."/>
            <person name="Rokshar D.S."/>
            <person name="Rothfels C.J."/>
            <person name="Schneider L."/>
            <person name="Shu S."/>
            <person name="Stevenson D.W."/>
            <person name="Thummler F."/>
            <person name="Tillich M."/>
            <person name="Villarreal Aguilar J.C."/>
            <person name="Widiez T."/>
            <person name="Wong G.K."/>
            <person name="Wymore A."/>
            <person name="Zhang Y."/>
            <person name="Zimmer A.D."/>
            <person name="Quatrano R.S."/>
            <person name="Mayer K.F.X."/>
            <person name="Goodstein D."/>
            <person name="Casacuberta J.M."/>
            <person name="Vandepoele K."/>
            <person name="Reski R."/>
            <person name="Cuming A.C."/>
            <person name="Tuskan G.A."/>
            <person name="Maumus F."/>
            <person name="Salse J."/>
            <person name="Schmutz J."/>
            <person name="Rensing S.A."/>
        </authorList>
    </citation>
    <scope>NUCLEOTIDE SEQUENCE [LARGE SCALE GENOMIC DNA]</scope>
    <source>
        <strain evidence="2 3">cv. Gransden 2004</strain>
    </source>
</reference>
<dbReference type="InParanoid" id="A0A2K1KKU7"/>
<evidence type="ECO:0000313" key="1">
    <source>
        <dbReference type="EMBL" id="PNR54402.1"/>
    </source>
</evidence>
<dbReference type="Gramene" id="Pp3c5_23781V3.1">
    <property type="protein sequence ID" value="PAC:32955985.CDS.1"/>
    <property type="gene ID" value="Pp3c5_23781"/>
</dbReference>
<dbReference type="EnsemblPlants" id="Pp3c5_23781V3.1">
    <property type="protein sequence ID" value="PAC:32955985.CDS.1"/>
    <property type="gene ID" value="Pp3c5_23781"/>
</dbReference>
<proteinExistence type="predicted"/>
<reference evidence="1 3" key="1">
    <citation type="journal article" date="2008" name="Science">
        <title>The Physcomitrella genome reveals evolutionary insights into the conquest of land by plants.</title>
        <authorList>
            <person name="Rensing S."/>
            <person name="Lang D."/>
            <person name="Zimmer A."/>
            <person name="Terry A."/>
            <person name="Salamov A."/>
            <person name="Shapiro H."/>
            <person name="Nishiyama T."/>
            <person name="Perroud P.-F."/>
            <person name="Lindquist E."/>
            <person name="Kamisugi Y."/>
            <person name="Tanahashi T."/>
            <person name="Sakakibara K."/>
            <person name="Fujita T."/>
            <person name="Oishi K."/>
            <person name="Shin-I T."/>
            <person name="Kuroki Y."/>
            <person name="Toyoda A."/>
            <person name="Suzuki Y."/>
            <person name="Hashimoto A."/>
            <person name="Yamaguchi K."/>
            <person name="Sugano A."/>
            <person name="Kohara Y."/>
            <person name="Fujiyama A."/>
            <person name="Anterola A."/>
            <person name="Aoki S."/>
            <person name="Ashton N."/>
            <person name="Barbazuk W.B."/>
            <person name="Barker E."/>
            <person name="Bennetzen J."/>
            <person name="Bezanilla M."/>
            <person name="Blankenship R."/>
            <person name="Cho S.H."/>
            <person name="Dutcher S."/>
            <person name="Estelle M."/>
            <person name="Fawcett J.A."/>
            <person name="Gundlach H."/>
            <person name="Hanada K."/>
            <person name="Heyl A."/>
            <person name="Hicks K.A."/>
            <person name="Hugh J."/>
            <person name="Lohr M."/>
            <person name="Mayer K."/>
            <person name="Melkozernov A."/>
            <person name="Murata T."/>
            <person name="Nelson D."/>
            <person name="Pils B."/>
            <person name="Prigge M."/>
            <person name="Reiss B."/>
            <person name="Renner T."/>
            <person name="Rombauts S."/>
            <person name="Rushton P."/>
            <person name="Sanderfoot A."/>
            <person name="Schween G."/>
            <person name="Shiu S.-H."/>
            <person name="Stueber K."/>
            <person name="Theodoulou F.L."/>
            <person name="Tu H."/>
            <person name="Van de Peer Y."/>
            <person name="Verrier P.J."/>
            <person name="Waters E."/>
            <person name="Wood A."/>
            <person name="Yang L."/>
            <person name="Cove D."/>
            <person name="Cuming A."/>
            <person name="Hasebe M."/>
            <person name="Lucas S."/>
            <person name="Mishler D.B."/>
            <person name="Reski R."/>
            <person name="Grigoriev I."/>
            <person name="Quatrano R.S."/>
            <person name="Boore J.L."/>
        </authorList>
    </citation>
    <scope>NUCLEOTIDE SEQUENCE [LARGE SCALE GENOMIC DNA]</scope>
    <source>
        <strain evidence="2 3">cv. Gransden 2004</strain>
    </source>
</reference>
<dbReference type="Proteomes" id="UP000006727">
    <property type="component" value="Chromosome 5"/>
</dbReference>
<name>A0A2K1KKU7_PHYPA</name>
<protein>
    <submittedName>
        <fullName evidence="1 2">Uncharacterized protein</fullName>
    </submittedName>
</protein>
<dbReference type="EMBL" id="ABEU02000005">
    <property type="protein sequence ID" value="PNR54402.1"/>
    <property type="molecule type" value="Genomic_DNA"/>
</dbReference>
<gene>
    <name evidence="1" type="ORF">PHYPA_008079</name>
</gene>
<reference evidence="2" key="3">
    <citation type="submission" date="2020-12" db="UniProtKB">
        <authorList>
            <consortium name="EnsemblPlants"/>
        </authorList>
    </citation>
    <scope>IDENTIFICATION</scope>
</reference>
<organism evidence="1">
    <name type="scientific">Physcomitrium patens</name>
    <name type="common">Spreading-leaved earth moss</name>
    <name type="synonym">Physcomitrella patens</name>
    <dbReference type="NCBI Taxonomy" id="3218"/>
    <lineage>
        <taxon>Eukaryota</taxon>
        <taxon>Viridiplantae</taxon>
        <taxon>Streptophyta</taxon>
        <taxon>Embryophyta</taxon>
        <taxon>Bryophyta</taxon>
        <taxon>Bryophytina</taxon>
        <taxon>Bryopsida</taxon>
        <taxon>Funariidae</taxon>
        <taxon>Funariales</taxon>
        <taxon>Funariaceae</taxon>
        <taxon>Physcomitrium</taxon>
    </lineage>
</organism>
<keyword evidence="3" id="KW-1185">Reference proteome</keyword>
<evidence type="ECO:0000313" key="2">
    <source>
        <dbReference type="EnsemblPlants" id="PAC:32955985.CDS.1"/>
    </source>
</evidence>